<dbReference type="GO" id="GO:0000271">
    <property type="term" value="P:polysaccharide biosynthetic process"/>
    <property type="evidence" value="ECO:0007669"/>
    <property type="project" value="TreeGrafter"/>
</dbReference>
<feature type="transmembrane region" description="Helical" evidence="1">
    <location>
        <begin position="335"/>
        <end position="358"/>
    </location>
</feature>
<keyword evidence="1" id="KW-0812">Transmembrane</keyword>
<evidence type="ECO:0000256" key="1">
    <source>
        <dbReference type="SAM" id="Phobius"/>
    </source>
</evidence>
<feature type="transmembrane region" description="Helical" evidence="1">
    <location>
        <begin position="208"/>
        <end position="228"/>
    </location>
</feature>
<keyword evidence="4" id="KW-1185">Reference proteome</keyword>
<dbReference type="Pfam" id="PF01757">
    <property type="entry name" value="Acyl_transf_3"/>
    <property type="match status" value="1"/>
</dbReference>
<comment type="caution">
    <text evidence="3">The sequence shown here is derived from an EMBL/GenBank/DDBJ whole genome shotgun (WGS) entry which is preliminary data.</text>
</comment>
<dbReference type="GO" id="GO:0016020">
    <property type="term" value="C:membrane"/>
    <property type="evidence" value="ECO:0007669"/>
    <property type="project" value="TreeGrafter"/>
</dbReference>
<dbReference type="InterPro" id="IPR050879">
    <property type="entry name" value="Acyltransferase_3"/>
</dbReference>
<keyword evidence="1" id="KW-1133">Transmembrane helix</keyword>
<feature type="transmembrane region" description="Helical" evidence="1">
    <location>
        <begin position="269"/>
        <end position="291"/>
    </location>
</feature>
<feature type="transmembrane region" description="Helical" evidence="1">
    <location>
        <begin position="178"/>
        <end position="196"/>
    </location>
</feature>
<evidence type="ECO:0000259" key="2">
    <source>
        <dbReference type="Pfam" id="PF01757"/>
    </source>
</evidence>
<dbReference type="Proteomes" id="UP000538931">
    <property type="component" value="Unassembled WGS sequence"/>
</dbReference>
<organism evidence="3 4">
    <name type="scientific">Marinobacterium marinum</name>
    <dbReference type="NCBI Taxonomy" id="2756129"/>
    <lineage>
        <taxon>Bacteria</taxon>
        <taxon>Pseudomonadati</taxon>
        <taxon>Pseudomonadota</taxon>
        <taxon>Gammaproteobacteria</taxon>
        <taxon>Oceanospirillales</taxon>
        <taxon>Oceanospirillaceae</taxon>
        <taxon>Marinobacterium</taxon>
    </lineage>
</organism>
<feature type="transmembrane region" description="Helical" evidence="1">
    <location>
        <begin position="97"/>
        <end position="118"/>
    </location>
</feature>
<feature type="transmembrane region" description="Helical" evidence="1">
    <location>
        <begin position="12"/>
        <end position="33"/>
    </location>
</feature>
<keyword evidence="3" id="KW-0808">Transferase</keyword>
<dbReference type="RefSeq" id="WP_181736478.1">
    <property type="nucleotide sequence ID" value="NZ_JACEMT010000031.1"/>
</dbReference>
<feature type="transmembrane region" description="Helical" evidence="1">
    <location>
        <begin position="240"/>
        <end position="257"/>
    </location>
</feature>
<protein>
    <submittedName>
        <fullName evidence="3">Acyltransferase</fullName>
    </submittedName>
</protein>
<reference evidence="3 4" key="1">
    <citation type="submission" date="2020-07" db="EMBL/GenBank/DDBJ databases">
        <title>Bacterium isolated from marien macroalgae.</title>
        <authorList>
            <person name="Zhu K."/>
            <person name="Lu D."/>
            <person name="Du Z."/>
        </authorList>
    </citation>
    <scope>NUCLEOTIDE SEQUENCE [LARGE SCALE GENOMIC DNA]</scope>
    <source>
        <strain evidence="3 4">3-1745</strain>
    </source>
</reference>
<proteinExistence type="predicted"/>
<dbReference type="PANTHER" id="PTHR23028:SF53">
    <property type="entry name" value="ACYL_TRANSF_3 DOMAIN-CONTAINING PROTEIN"/>
    <property type="match status" value="1"/>
</dbReference>
<feature type="domain" description="Acyltransferase 3" evidence="2">
    <location>
        <begin position="13"/>
        <end position="353"/>
    </location>
</feature>
<feature type="transmembrane region" description="Helical" evidence="1">
    <location>
        <begin position="150"/>
        <end position="171"/>
    </location>
</feature>
<dbReference type="PANTHER" id="PTHR23028">
    <property type="entry name" value="ACETYLTRANSFERASE"/>
    <property type="match status" value="1"/>
</dbReference>
<dbReference type="EMBL" id="JACEMT010000031">
    <property type="protein sequence ID" value="MBA4501014.1"/>
    <property type="molecule type" value="Genomic_DNA"/>
</dbReference>
<evidence type="ECO:0000313" key="4">
    <source>
        <dbReference type="Proteomes" id="UP000538931"/>
    </source>
</evidence>
<dbReference type="InterPro" id="IPR002656">
    <property type="entry name" value="Acyl_transf_3_dom"/>
</dbReference>
<sequence>MVNSSDNDVFKPALHGWRGFAAIAVLLFHWSQFFPDMANVMSDFDFFGRQWDLAMQISFGWLGVPIFFVLSGYLLGGKLEAVKMDRLELLYFFRNRFARIYPAVWVQISILVLVSLYVNGLVYDYDYYQLLMNALLLINLPPDFIKPMNGVWWTLPIELAFYMVLPFIVFFKRKMGGFFVFFVALLVTVLWRIYIFNKYSGDNYLVHLPILDALPGNIFAFVSGYYMSTWRVRFSDINKAVILCCTIFSIFAMQYWLDVVGDFYWNGSFLLVFWNSFVAFLLTVMLYLTLDPPRGFCWVKSKLFVYFGDISFGIYLWHLPILMCMGLLWPDVWRGVYGSLLALVVVMLSSVLAGHLSYRLVERPCIRYVKDLNLQLSKVG</sequence>
<accession>A0A7W2AB36</accession>
<dbReference type="AlphaFoldDB" id="A0A7W2AB36"/>
<name>A0A7W2AB36_9GAMM</name>
<feature type="transmembrane region" description="Helical" evidence="1">
    <location>
        <begin position="303"/>
        <end position="329"/>
    </location>
</feature>
<keyword evidence="1" id="KW-0472">Membrane</keyword>
<feature type="transmembrane region" description="Helical" evidence="1">
    <location>
        <begin position="53"/>
        <end position="76"/>
    </location>
</feature>
<gene>
    <name evidence="3" type="ORF">H1S06_01350</name>
</gene>
<keyword evidence="3" id="KW-0012">Acyltransferase</keyword>
<dbReference type="GO" id="GO:0016747">
    <property type="term" value="F:acyltransferase activity, transferring groups other than amino-acyl groups"/>
    <property type="evidence" value="ECO:0007669"/>
    <property type="project" value="InterPro"/>
</dbReference>
<evidence type="ECO:0000313" key="3">
    <source>
        <dbReference type="EMBL" id="MBA4501014.1"/>
    </source>
</evidence>